<evidence type="ECO:0000313" key="1">
    <source>
        <dbReference type="Proteomes" id="UP000050741"/>
    </source>
</evidence>
<sequence length="56" mass="6414">MIICPIRIFNVEDERVEPPFVDGEETETELDDLEQRQLLMDSNCDDTAAGEQQDVT</sequence>
<reference evidence="1" key="2">
    <citation type="submission" date="2014-05" db="EMBL/GenBank/DDBJ databases">
        <title>The genome and life-stage specific transcriptomes of Globodera pallida elucidate key aspects of plant parasitism by a cyst nematode.</title>
        <authorList>
            <person name="Cotton J.A."/>
            <person name="Lilley C.J."/>
            <person name="Jones L.M."/>
            <person name="Kikuchi T."/>
            <person name="Reid A.J."/>
            <person name="Thorpe P."/>
            <person name="Tsai I.J."/>
            <person name="Beasley H."/>
            <person name="Blok V."/>
            <person name="Cock P.J.A."/>
            <person name="Van den Akker S.E."/>
            <person name="Holroyd N."/>
            <person name="Hunt M."/>
            <person name="Mantelin S."/>
            <person name="Naghra H."/>
            <person name="Pain A."/>
            <person name="Palomares-Rius J.E."/>
            <person name="Zarowiecki M."/>
            <person name="Berriman M."/>
            <person name="Jones J.T."/>
            <person name="Urwin P.E."/>
        </authorList>
    </citation>
    <scope>NUCLEOTIDE SEQUENCE [LARGE SCALE GENOMIC DNA]</scope>
    <source>
        <strain evidence="1">Lindley</strain>
    </source>
</reference>
<reference evidence="2" key="3">
    <citation type="submission" date="2016-06" db="UniProtKB">
        <authorList>
            <consortium name="WormBaseParasite"/>
        </authorList>
    </citation>
    <scope>IDENTIFICATION</scope>
</reference>
<dbReference type="AlphaFoldDB" id="A0A183CRI9"/>
<keyword evidence="1" id="KW-1185">Reference proteome</keyword>
<evidence type="ECO:0000313" key="2">
    <source>
        <dbReference type="WBParaSite" id="GPLIN_001549700"/>
    </source>
</evidence>
<proteinExistence type="predicted"/>
<organism evidence="1 2">
    <name type="scientific">Globodera pallida</name>
    <name type="common">Potato cyst nematode worm</name>
    <name type="synonym">Heterodera pallida</name>
    <dbReference type="NCBI Taxonomy" id="36090"/>
    <lineage>
        <taxon>Eukaryota</taxon>
        <taxon>Metazoa</taxon>
        <taxon>Ecdysozoa</taxon>
        <taxon>Nematoda</taxon>
        <taxon>Chromadorea</taxon>
        <taxon>Rhabditida</taxon>
        <taxon>Tylenchina</taxon>
        <taxon>Tylenchomorpha</taxon>
        <taxon>Tylenchoidea</taxon>
        <taxon>Heteroderidae</taxon>
        <taxon>Heteroderinae</taxon>
        <taxon>Globodera</taxon>
    </lineage>
</organism>
<name>A0A183CRI9_GLOPA</name>
<dbReference type="Proteomes" id="UP000050741">
    <property type="component" value="Unassembled WGS sequence"/>
</dbReference>
<dbReference type="WBParaSite" id="GPLIN_001549700">
    <property type="protein sequence ID" value="GPLIN_001549700"/>
    <property type="gene ID" value="GPLIN_001549700"/>
</dbReference>
<protein>
    <submittedName>
        <fullName evidence="2">Uncharacterized protein</fullName>
    </submittedName>
</protein>
<reference evidence="1" key="1">
    <citation type="submission" date="2013-12" db="EMBL/GenBank/DDBJ databases">
        <authorList>
            <person name="Aslett M."/>
        </authorList>
    </citation>
    <scope>NUCLEOTIDE SEQUENCE [LARGE SCALE GENOMIC DNA]</scope>
    <source>
        <strain evidence="1">Lindley</strain>
    </source>
</reference>
<accession>A0A183CRI9</accession>